<name>A0ABS9ZDZ1_9HYPH</name>
<evidence type="ECO:0000313" key="2">
    <source>
        <dbReference type="Proteomes" id="UP001139104"/>
    </source>
</evidence>
<dbReference type="Gene3D" id="3.30.2390.10">
    <property type="entry name" value="TTHA1013-like"/>
    <property type="match status" value="1"/>
</dbReference>
<reference evidence="1" key="1">
    <citation type="journal article" date="2022" name="ISME J.">
        <title>Identification of active gaseous-alkane degraders at natural gas seeps.</title>
        <authorList>
            <person name="Farhan Ul Haque M."/>
            <person name="Hernandez M."/>
            <person name="Crombie A.T."/>
            <person name="Murrell J.C."/>
        </authorList>
    </citation>
    <scope>NUCLEOTIDE SEQUENCE</scope>
    <source>
        <strain evidence="1">PC2</strain>
    </source>
</reference>
<dbReference type="RefSeq" id="WP_243068498.1">
    <property type="nucleotide sequence ID" value="NZ_JAIVFK010000001.1"/>
</dbReference>
<dbReference type="SUPFAM" id="SSF143100">
    <property type="entry name" value="TTHA1013/TTHA0281-like"/>
    <property type="match status" value="1"/>
</dbReference>
<dbReference type="EMBL" id="JAIVFP010000001">
    <property type="protein sequence ID" value="MCI4684607.1"/>
    <property type="molecule type" value="Genomic_DNA"/>
</dbReference>
<accession>A0ABS9ZDZ1</accession>
<keyword evidence="2" id="KW-1185">Reference proteome</keyword>
<evidence type="ECO:0008006" key="3">
    <source>
        <dbReference type="Google" id="ProtNLM"/>
    </source>
</evidence>
<dbReference type="InterPro" id="IPR035069">
    <property type="entry name" value="TTHA1013/TTHA0281-like"/>
</dbReference>
<evidence type="ECO:0000313" key="1">
    <source>
        <dbReference type="EMBL" id="MCI4684607.1"/>
    </source>
</evidence>
<comment type="caution">
    <text evidence="1">The sequence shown here is derived from an EMBL/GenBank/DDBJ whole genome shotgun (WGS) entry which is preliminary data.</text>
</comment>
<organism evidence="1 2">
    <name type="scientific">Candidatus Rhodoblastus alkanivorans</name>
    <dbReference type="NCBI Taxonomy" id="2954117"/>
    <lineage>
        <taxon>Bacteria</taxon>
        <taxon>Pseudomonadati</taxon>
        <taxon>Pseudomonadota</taxon>
        <taxon>Alphaproteobacteria</taxon>
        <taxon>Hyphomicrobiales</taxon>
        <taxon>Rhodoblastaceae</taxon>
        <taxon>Rhodoblastus</taxon>
    </lineage>
</organism>
<gene>
    <name evidence="1" type="ORF">K2U94_17840</name>
</gene>
<dbReference type="Proteomes" id="UP001139104">
    <property type="component" value="Unassembled WGS sequence"/>
</dbReference>
<proteinExistence type="predicted"/>
<sequence>MKAKIVRVLVEADGDMFFATSPDLKGLLVAATTLEKMDIAVSKAIHDLYLACGSDVVVSKADDGDDQFEPWVAFPAELVKAAIC</sequence>
<protein>
    <recommendedName>
        <fullName evidence="3">DUF1902 domain-containing protein</fullName>
    </recommendedName>
</protein>